<feature type="compositionally biased region" description="Basic and acidic residues" evidence="1">
    <location>
        <begin position="222"/>
        <end position="252"/>
    </location>
</feature>
<accession>A0ABU7JD08</accession>
<dbReference type="Pfam" id="PF05929">
    <property type="entry name" value="Phage_GPO"/>
    <property type="match status" value="1"/>
</dbReference>
<evidence type="ECO:0000313" key="3">
    <source>
        <dbReference type="Proteomes" id="UP001339167"/>
    </source>
</evidence>
<feature type="region of interest" description="Disordered" evidence="1">
    <location>
        <begin position="283"/>
        <end position="305"/>
    </location>
</feature>
<name>A0ABU7JD08_9GAMM</name>
<dbReference type="Proteomes" id="UP001339167">
    <property type="component" value="Unassembled WGS sequence"/>
</dbReference>
<evidence type="ECO:0000256" key="1">
    <source>
        <dbReference type="SAM" id="MobiDB-lite"/>
    </source>
</evidence>
<proteinExistence type="predicted"/>
<dbReference type="EMBL" id="JAUGZK010000003">
    <property type="protein sequence ID" value="MEE2023578.1"/>
    <property type="molecule type" value="Genomic_DNA"/>
</dbReference>
<protein>
    <submittedName>
        <fullName evidence="2">GPO family capsid scaffolding protein</fullName>
    </submittedName>
</protein>
<evidence type="ECO:0000313" key="2">
    <source>
        <dbReference type="EMBL" id="MEE2023578.1"/>
    </source>
</evidence>
<sequence>MAKQTGWVIAATAGATIDGRVITEQWIKDMAEQYSTEEYTAMVWPEHFRSSWAPFDGKNWGTVDEVKAAKAGGKLRLYVKLTANDYLLQANKDGQKLFMSIEPNIDYKGTGKAYLTGIAVTDSPASTGTTRLKFSVGEQLHDHEVSQLEQLLFTDFINDKDQQTTATEKGLLAILQDFFTSKQPAPATEPPEDDTMNKEQFDALMGKIGGIESKVADLETKFSKAPDGDKPADPASDKPAVKDDDKPSDKPSETITAEQFSQLNESLGALVKKVDGLEQQFKDISKEVPGQEPDAAGTGDSFSVV</sequence>
<feature type="region of interest" description="Disordered" evidence="1">
    <location>
        <begin position="222"/>
        <end position="254"/>
    </location>
</feature>
<reference evidence="2 3" key="1">
    <citation type="submission" date="2023-06" db="EMBL/GenBank/DDBJ databases">
        <title>Alkalimonas sp., MEB004 an alkaliphilic bacterium isolated from Lonar Lake, India.</title>
        <authorList>
            <person name="Joshi A."/>
            <person name="Thite S."/>
        </authorList>
    </citation>
    <scope>NUCLEOTIDE SEQUENCE [LARGE SCALE GENOMIC DNA]</scope>
    <source>
        <strain evidence="2 3">MEB004</strain>
    </source>
</reference>
<organism evidence="2 3">
    <name type="scientific">Alkalimonas mucilaginosa</name>
    <dbReference type="NCBI Taxonomy" id="3057676"/>
    <lineage>
        <taxon>Bacteria</taxon>
        <taxon>Pseudomonadati</taxon>
        <taxon>Pseudomonadota</taxon>
        <taxon>Gammaproteobacteria</taxon>
        <taxon>Alkalimonas</taxon>
    </lineage>
</organism>
<dbReference type="InterPro" id="IPR009228">
    <property type="entry name" value="Capsid_scaffold_GpO"/>
</dbReference>
<dbReference type="RefSeq" id="WP_330086933.1">
    <property type="nucleotide sequence ID" value="NZ_JAUGZK010000003.1"/>
</dbReference>
<keyword evidence="3" id="KW-1185">Reference proteome</keyword>
<comment type="caution">
    <text evidence="2">The sequence shown here is derived from an EMBL/GenBank/DDBJ whole genome shotgun (WGS) entry which is preliminary data.</text>
</comment>
<gene>
    <name evidence="2" type="ORF">QWF21_04910</name>
</gene>